<evidence type="ECO:0000259" key="2">
    <source>
        <dbReference type="Pfam" id="PF07460"/>
    </source>
</evidence>
<reference evidence="3" key="1">
    <citation type="journal article" date="2015" name="Nature">
        <title>Complex archaea that bridge the gap between prokaryotes and eukaryotes.</title>
        <authorList>
            <person name="Spang A."/>
            <person name="Saw J.H."/>
            <person name="Jorgensen S.L."/>
            <person name="Zaremba-Niedzwiedzka K."/>
            <person name="Martijn J."/>
            <person name="Lind A.E."/>
            <person name="van Eijk R."/>
            <person name="Schleper C."/>
            <person name="Guy L."/>
            <person name="Ettema T.J."/>
        </authorList>
    </citation>
    <scope>NUCLEOTIDE SEQUENCE</scope>
</reference>
<dbReference type="EMBL" id="LAZR01005474">
    <property type="protein sequence ID" value="KKM99634.1"/>
    <property type="molecule type" value="Genomic_DNA"/>
</dbReference>
<accession>A0A0F9LWU8</accession>
<comment type="caution">
    <text evidence="3">The sequence shown here is derived from an EMBL/GenBank/DDBJ whole genome shotgun (WGS) entry which is preliminary data.</text>
</comment>
<feature type="region of interest" description="Disordered" evidence="1">
    <location>
        <begin position="71"/>
        <end position="92"/>
    </location>
</feature>
<evidence type="ECO:0000313" key="3">
    <source>
        <dbReference type="EMBL" id="KKM99634.1"/>
    </source>
</evidence>
<dbReference type="AlphaFoldDB" id="A0A0F9LWU8"/>
<protein>
    <recommendedName>
        <fullName evidence="2">Nuclease associated modular domain-containing protein</fullName>
    </recommendedName>
</protein>
<dbReference type="Gene3D" id="1.10.30.50">
    <property type="match status" value="1"/>
</dbReference>
<name>A0A0F9LWU8_9ZZZZ</name>
<dbReference type="Pfam" id="PF07460">
    <property type="entry name" value="NUMOD3"/>
    <property type="match status" value="1"/>
</dbReference>
<dbReference type="InterPro" id="IPR003611">
    <property type="entry name" value="NUMOD3"/>
</dbReference>
<dbReference type="GO" id="GO:0003677">
    <property type="term" value="F:DNA binding"/>
    <property type="evidence" value="ECO:0007669"/>
    <property type="project" value="InterPro"/>
</dbReference>
<evidence type="ECO:0000256" key="1">
    <source>
        <dbReference type="SAM" id="MobiDB-lite"/>
    </source>
</evidence>
<organism evidence="3">
    <name type="scientific">marine sediment metagenome</name>
    <dbReference type="NCBI Taxonomy" id="412755"/>
    <lineage>
        <taxon>unclassified sequences</taxon>
        <taxon>metagenomes</taxon>
        <taxon>ecological metagenomes</taxon>
    </lineage>
</organism>
<proteinExistence type="predicted"/>
<feature type="domain" description="Nuclease associated modular" evidence="2">
    <location>
        <begin position="36"/>
        <end position="53"/>
    </location>
</feature>
<gene>
    <name evidence="3" type="ORF">LCGC14_1145830</name>
</gene>
<sequence>MVFMMPTGVYPHKAPWNKGQKMLPEYGKARANSFKGKRHTEEARQKVSDANMGHCATIQMRQKMSEAAKQRTGEKSTHWKGGVTKANNRGRGGKEYKEWQQAVFERDGYECTRCGSCNNLEADHIHSWLDYPDLRYVISNGKTYCHPCHKYRHGLQNLLDKFSKETQADRKGCLMDRMIATMNLNSIELVMQRGTYLSYWSDETLRKAIPRRKVKWT</sequence>